<dbReference type="AlphaFoldDB" id="A0A7C8ILK1"/>
<organism evidence="3 4">
    <name type="scientific">Xylaria multiplex</name>
    <dbReference type="NCBI Taxonomy" id="323545"/>
    <lineage>
        <taxon>Eukaryota</taxon>
        <taxon>Fungi</taxon>
        <taxon>Dikarya</taxon>
        <taxon>Ascomycota</taxon>
        <taxon>Pezizomycotina</taxon>
        <taxon>Sordariomycetes</taxon>
        <taxon>Xylariomycetidae</taxon>
        <taxon>Xylariales</taxon>
        <taxon>Xylariaceae</taxon>
        <taxon>Xylaria</taxon>
    </lineage>
</organism>
<comment type="caution">
    <text evidence="3">The sequence shown here is derived from an EMBL/GenBank/DDBJ whole genome shotgun (WGS) entry which is preliminary data.</text>
</comment>
<dbReference type="PANTHER" id="PTHR24148:SF64">
    <property type="entry name" value="HETEROKARYON INCOMPATIBILITY DOMAIN-CONTAINING PROTEIN"/>
    <property type="match status" value="1"/>
</dbReference>
<dbReference type="PANTHER" id="PTHR24148">
    <property type="entry name" value="ANKYRIN REPEAT DOMAIN-CONTAINING PROTEIN 39 HOMOLOG-RELATED"/>
    <property type="match status" value="1"/>
</dbReference>
<dbReference type="Pfam" id="PF06985">
    <property type="entry name" value="HET"/>
    <property type="match status" value="1"/>
</dbReference>
<proteinExistence type="predicted"/>
<feature type="compositionally biased region" description="Basic and acidic residues" evidence="1">
    <location>
        <begin position="12"/>
        <end position="27"/>
    </location>
</feature>
<dbReference type="EMBL" id="WUBL01000166">
    <property type="protein sequence ID" value="KAF2964103.1"/>
    <property type="molecule type" value="Genomic_DNA"/>
</dbReference>
<reference evidence="3 4" key="1">
    <citation type="submission" date="2019-12" db="EMBL/GenBank/DDBJ databases">
        <title>Draft genome sequence of the ascomycete Xylaria multiplex DSM 110363.</title>
        <authorList>
            <person name="Buettner E."/>
            <person name="Kellner H."/>
        </authorList>
    </citation>
    <scope>NUCLEOTIDE SEQUENCE [LARGE SCALE GENOMIC DNA]</scope>
    <source>
        <strain evidence="3 4">DSM 110363</strain>
    </source>
</reference>
<dbReference type="InterPro" id="IPR052895">
    <property type="entry name" value="HetReg/Transcr_Mod"/>
</dbReference>
<evidence type="ECO:0000313" key="4">
    <source>
        <dbReference type="Proteomes" id="UP000481858"/>
    </source>
</evidence>
<protein>
    <recommendedName>
        <fullName evidence="2">Heterokaryon incompatibility domain-containing protein</fullName>
    </recommendedName>
</protein>
<feature type="domain" description="Heterokaryon incompatibility" evidence="2">
    <location>
        <begin position="127"/>
        <end position="282"/>
    </location>
</feature>
<dbReference type="OrthoDB" id="2157530at2759"/>
<evidence type="ECO:0000256" key="1">
    <source>
        <dbReference type="SAM" id="MobiDB-lite"/>
    </source>
</evidence>
<dbReference type="InParanoid" id="A0A7C8ILK1"/>
<keyword evidence="4" id="KW-1185">Reference proteome</keyword>
<evidence type="ECO:0000259" key="2">
    <source>
        <dbReference type="Pfam" id="PF06985"/>
    </source>
</evidence>
<gene>
    <name evidence="3" type="ORF">GQX73_g9476</name>
</gene>
<feature type="region of interest" description="Disordered" evidence="1">
    <location>
        <begin position="1"/>
        <end position="46"/>
    </location>
</feature>
<name>A0A7C8ILK1_9PEZI</name>
<accession>A0A7C8ILK1</accession>
<sequence length="730" mass="83316">MFHLPSALTQVRRSEGAVRLERSEPPERPPWVEPDNDEQQARAHPAARRRFRVRLNPPCPGRTAVKESQSFHTPYSTTSISPEYRPLLTNSETSQAEFRLLKVLPGKGSEKLCCELIYSPIANPPEYEALSYCWGSATLVTEVQCDGIPITISANLAAALQIFRRERSSRMLWVDAICINQKDVGEKEHQVPLMGQIYSKAVAVQVWLGNDTPKGTCAEAFTILRNLKNMCVKFGWDIDFAYLVRHRALQDYGLPDVVEDSWGCIRYLVEMPWFTRTWIIQEVTLSRQAYLQCGNSSLPWIDFCIGFLSLNWTFFLYRPDIVPSISSYTLAMQLILSYHQAGTSFRDLNFPALLENHRLARTSDARDKIYAFLGLYELKSGRRHTIIPNYRSTVVEIFVNVAKEIVEQSETLDILGTPRQNSQKRLDGLPSWVPDWSSDNFATPLTCKTIDGSYLFTFDAAKTTEVPAQARIQDWTLQLCGFCFDEVVNIGDLADLHFKQEKDASHDRISPARMLMDSIALHRNWVTVSKGLSKRKYPNGQNAFEAFVRTIYLDHFPPSYSVDRAVDDYRCLYDPSYVIRKQWFGAYRMPLIQRSIYLQYGLVGKVFGAAPINALAKALGWMEAVLPVYGFHTIGPPRPRRRGKFDYVVDARVRTAYRKMFYTKSGYIGLGPRLTKEGDRVFLVKGSRAPLMLRPRPQNGKWELLGDCYVHGIMQGEAFDETRCGTFTVL</sequence>
<evidence type="ECO:0000313" key="3">
    <source>
        <dbReference type="EMBL" id="KAF2964103.1"/>
    </source>
</evidence>
<dbReference type="Proteomes" id="UP000481858">
    <property type="component" value="Unassembled WGS sequence"/>
</dbReference>
<dbReference type="Pfam" id="PF26639">
    <property type="entry name" value="Het-6_barrel"/>
    <property type="match status" value="1"/>
</dbReference>
<dbReference type="InterPro" id="IPR010730">
    <property type="entry name" value="HET"/>
</dbReference>